<keyword evidence="3" id="KW-1185">Reference proteome</keyword>
<evidence type="ECO:0000259" key="1">
    <source>
        <dbReference type="PROSITE" id="PS50097"/>
    </source>
</evidence>
<protein>
    <recommendedName>
        <fullName evidence="1">BTB domain-containing protein</fullName>
    </recommendedName>
</protein>
<accession>A0A3N4HX75</accession>
<dbReference type="SUPFAM" id="SSF54695">
    <property type="entry name" value="POZ domain"/>
    <property type="match status" value="1"/>
</dbReference>
<dbReference type="OrthoDB" id="6359816at2759"/>
<dbReference type="AlphaFoldDB" id="A0A3N4HX75"/>
<dbReference type="InterPro" id="IPR011333">
    <property type="entry name" value="SKP1/BTB/POZ_sf"/>
</dbReference>
<evidence type="ECO:0000313" key="2">
    <source>
        <dbReference type="EMBL" id="RPA78425.1"/>
    </source>
</evidence>
<feature type="domain" description="BTB" evidence="1">
    <location>
        <begin position="67"/>
        <end position="143"/>
    </location>
</feature>
<gene>
    <name evidence="2" type="ORF">BJ508DRAFT_309207</name>
</gene>
<dbReference type="PANTHER" id="PTHR47843">
    <property type="entry name" value="BTB DOMAIN-CONTAINING PROTEIN-RELATED"/>
    <property type="match status" value="1"/>
</dbReference>
<evidence type="ECO:0000313" key="3">
    <source>
        <dbReference type="Proteomes" id="UP000275078"/>
    </source>
</evidence>
<dbReference type="PROSITE" id="PS50097">
    <property type="entry name" value="BTB"/>
    <property type="match status" value="1"/>
</dbReference>
<dbReference type="CDD" id="cd18186">
    <property type="entry name" value="BTB_POZ_ZBTB_KLHL-like"/>
    <property type="match status" value="1"/>
</dbReference>
<dbReference type="Proteomes" id="UP000275078">
    <property type="component" value="Unassembled WGS sequence"/>
</dbReference>
<sequence length="305" mass="34683">MPNPKCEHCGTSSFGFTLCPTCKHRHTAASWEAIKEDNERLQQENNKLLALYSGVRDFHETTKAKTIEVTLKPSGTSTNEVSYHLHINKLRHSSEYFAGLLNFNGTEITANKIDLSELANDGLADAFDYFVDFLYFGDYELSDKHKELRCVMHGMVYVLADRILSKPLKSLALTELRKILDTSATEIDDGPFLKLVELTYTRTYSNQPRIELPRNGDAINNDRSSKRRRIESITPAPSSVPDFLRIDERMDTAGPPLESEPLRLLVCGYAAFKLSRLKHKNTAFFRMLLDQFPEFSRDLVLQGQA</sequence>
<dbReference type="EMBL" id="ML119711">
    <property type="protein sequence ID" value="RPA78425.1"/>
    <property type="molecule type" value="Genomic_DNA"/>
</dbReference>
<dbReference type="InterPro" id="IPR000210">
    <property type="entry name" value="BTB/POZ_dom"/>
</dbReference>
<organism evidence="2 3">
    <name type="scientific">Ascobolus immersus RN42</name>
    <dbReference type="NCBI Taxonomy" id="1160509"/>
    <lineage>
        <taxon>Eukaryota</taxon>
        <taxon>Fungi</taxon>
        <taxon>Dikarya</taxon>
        <taxon>Ascomycota</taxon>
        <taxon>Pezizomycotina</taxon>
        <taxon>Pezizomycetes</taxon>
        <taxon>Pezizales</taxon>
        <taxon>Ascobolaceae</taxon>
        <taxon>Ascobolus</taxon>
    </lineage>
</organism>
<proteinExistence type="predicted"/>
<name>A0A3N4HX75_ASCIM</name>
<dbReference type="Gene3D" id="3.30.710.10">
    <property type="entry name" value="Potassium Channel Kv1.1, Chain A"/>
    <property type="match status" value="1"/>
</dbReference>
<reference evidence="2 3" key="1">
    <citation type="journal article" date="2018" name="Nat. Ecol. Evol.">
        <title>Pezizomycetes genomes reveal the molecular basis of ectomycorrhizal truffle lifestyle.</title>
        <authorList>
            <person name="Murat C."/>
            <person name="Payen T."/>
            <person name="Noel B."/>
            <person name="Kuo A."/>
            <person name="Morin E."/>
            <person name="Chen J."/>
            <person name="Kohler A."/>
            <person name="Krizsan K."/>
            <person name="Balestrini R."/>
            <person name="Da Silva C."/>
            <person name="Montanini B."/>
            <person name="Hainaut M."/>
            <person name="Levati E."/>
            <person name="Barry K.W."/>
            <person name="Belfiori B."/>
            <person name="Cichocki N."/>
            <person name="Clum A."/>
            <person name="Dockter R.B."/>
            <person name="Fauchery L."/>
            <person name="Guy J."/>
            <person name="Iotti M."/>
            <person name="Le Tacon F."/>
            <person name="Lindquist E.A."/>
            <person name="Lipzen A."/>
            <person name="Malagnac F."/>
            <person name="Mello A."/>
            <person name="Molinier V."/>
            <person name="Miyauchi S."/>
            <person name="Poulain J."/>
            <person name="Riccioni C."/>
            <person name="Rubini A."/>
            <person name="Sitrit Y."/>
            <person name="Splivallo R."/>
            <person name="Traeger S."/>
            <person name="Wang M."/>
            <person name="Zifcakova L."/>
            <person name="Wipf D."/>
            <person name="Zambonelli A."/>
            <person name="Paolocci F."/>
            <person name="Nowrousian M."/>
            <person name="Ottonello S."/>
            <person name="Baldrian P."/>
            <person name="Spatafora J.W."/>
            <person name="Henrissat B."/>
            <person name="Nagy L.G."/>
            <person name="Aury J.M."/>
            <person name="Wincker P."/>
            <person name="Grigoriev I.V."/>
            <person name="Bonfante P."/>
            <person name="Martin F.M."/>
        </authorList>
    </citation>
    <scope>NUCLEOTIDE SEQUENCE [LARGE SCALE GENOMIC DNA]</scope>
    <source>
        <strain evidence="2 3">RN42</strain>
    </source>
</reference>